<dbReference type="SMART" id="SM00347">
    <property type="entry name" value="HTH_MARR"/>
    <property type="match status" value="1"/>
</dbReference>
<dbReference type="Gene3D" id="1.10.10.10">
    <property type="entry name" value="Winged helix-like DNA-binding domain superfamily/Winged helix DNA-binding domain"/>
    <property type="match status" value="1"/>
</dbReference>
<evidence type="ECO:0000313" key="3">
    <source>
        <dbReference type="Proteomes" id="UP000291088"/>
    </source>
</evidence>
<keyword evidence="3" id="KW-1185">Reference proteome</keyword>
<comment type="caution">
    <text evidence="2">The sequence shown here is derived from an EMBL/GenBank/DDBJ whole genome shotgun (WGS) entry which is preliminary data.</text>
</comment>
<dbReference type="RefSeq" id="WP_129333599.1">
    <property type="nucleotide sequence ID" value="NZ_SDVB01000253.1"/>
</dbReference>
<feature type="domain" description="HTH marR-type" evidence="1">
    <location>
        <begin position="1"/>
        <end position="133"/>
    </location>
</feature>
<gene>
    <name evidence="2" type="ORF">EUU22_19295</name>
</gene>
<evidence type="ECO:0000313" key="2">
    <source>
        <dbReference type="EMBL" id="RYC10207.1"/>
    </source>
</evidence>
<dbReference type="PANTHER" id="PTHR33164:SF43">
    <property type="entry name" value="HTH-TYPE TRANSCRIPTIONAL REPRESSOR YETL"/>
    <property type="match status" value="1"/>
</dbReference>
<protein>
    <submittedName>
        <fullName evidence="2">MarR family transcriptional regulator</fullName>
    </submittedName>
</protein>
<dbReference type="PANTHER" id="PTHR33164">
    <property type="entry name" value="TRANSCRIPTIONAL REGULATOR, MARR FAMILY"/>
    <property type="match status" value="1"/>
</dbReference>
<dbReference type="AlphaFoldDB" id="A0A4V1RPQ8"/>
<accession>A0A4V1RPQ8</accession>
<reference evidence="2 3" key="1">
    <citation type="submission" date="2019-01" db="EMBL/GenBank/DDBJ databases">
        <authorList>
            <person name="Deng T."/>
        </authorList>
    </citation>
    <scope>NUCLEOTIDE SEQUENCE [LARGE SCALE GENOMIC DNA]</scope>
    <source>
        <strain evidence="2 3">F8825</strain>
    </source>
</reference>
<name>A0A4V1RPQ8_9HYPH</name>
<dbReference type="InterPro" id="IPR039422">
    <property type="entry name" value="MarR/SlyA-like"/>
</dbReference>
<dbReference type="InterPro" id="IPR036388">
    <property type="entry name" value="WH-like_DNA-bd_sf"/>
</dbReference>
<dbReference type="Proteomes" id="UP000291088">
    <property type="component" value="Unassembled WGS sequence"/>
</dbReference>
<dbReference type="EMBL" id="SDVB01000253">
    <property type="protein sequence ID" value="RYC10207.1"/>
    <property type="molecule type" value="Genomic_DNA"/>
</dbReference>
<organism evidence="2 3">
    <name type="scientific">Ciceribacter ferrooxidans</name>
    <dbReference type="NCBI Taxonomy" id="2509717"/>
    <lineage>
        <taxon>Bacteria</taxon>
        <taxon>Pseudomonadati</taxon>
        <taxon>Pseudomonadota</taxon>
        <taxon>Alphaproteobacteria</taxon>
        <taxon>Hyphomicrobiales</taxon>
        <taxon>Rhizobiaceae</taxon>
        <taxon>Ciceribacter</taxon>
    </lineage>
</organism>
<dbReference type="InterPro" id="IPR000835">
    <property type="entry name" value="HTH_MarR-typ"/>
</dbReference>
<dbReference type="OrthoDB" id="7875071at2"/>
<dbReference type="SUPFAM" id="SSF46785">
    <property type="entry name" value="Winged helix' DNA-binding domain"/>
    <property type="match status" value="1"/>
</dbReference>
<dbReference type="GO" id="GO:0003700">
    <property type="term" value="F:DNA-binding transcription factor activity"/>
    <property type="evidence" value="ECO:0007669"/>
    <property type="project" value="InterPro"/>
</dbReference>
<dbReference type="Pfam" id="PF12802">
    <property type="entry name" value="MarR_2"/>
    <property type="match status" value="1"/>
</dbReference>
<proteinExistence type="predicted"/>
<dbReference type="PROSITE" id="PS50995">
    <property type="entry name" value="HTH_MARR_2"/>
    <property type="match status" value="1"/>
</dbReference>
<sequence length="170" mass="19063">MTKVSNMLGALAIILADEMREAVDEALRTTGETAAALIMLGAHPGVQIGELATALHLTHSGAVRLVDRLQKEELVRREVGQDSRTVVLRLTREGAKRRLVALRQRDRVLERALAHLSDAEAEVLGHCVDKMLRGLLTKKEHGYRYCRMCDEDTCVPEHCPVEERWEELFG</sequence>
<dbReference type="GO" id="GO:0006950">
    <property type="term" value="P:response to stress"/>
    <property type="evidence" value="ECO:0007669"/>
    <property type="project" value="TreeGrafter"/>
</dbReference>
<dbReference type="InterPro" id="IPR036390">
    <property type="entry name" value="WH_DNA-bd_sf"/>
</dbReference>
<evidence type="ECO:0000259" key="1">
    <source>
        <dbReference type="PROSITE" id="PS50995"/>
    </source>
</evidence>